<sequence>MRSQEQEEEAIKIETGSGSGSGTPSSYIEFDRIFRSFDKDGDGRISAAELQLCMEEAAGERISSEDAEALVASVDSDRDGLLDEEEFMQLVRVEEGEEDKNRVLRQAFEMYEMDGEGCITPASLNRMLTRLGSPTNLDECKVMICRFDLNGDGVLTFDEFRIMMMA</sequence>
<reference evidence="7" key="1">
    <citation type="journal article" date="2022" name="Cell">
        <title>Repeat-based holocentromeres influence genome architecture and karyotype evolution.</title>
        <authorList>
            <person name="Hofstatter P.G."/>
            <person name="Thangavel G."/>
            <person name="Lux T."/>
            <person name="Neumann P."/>
            <person name="Vondrak T."/>
            <person name="Novak P."/>
            <person name="Zhang M."/>
            <person name="Costa L."/>
            <person name="Castellani M."/>
            <person name="Scott A."/>
            <person name="Toegelov H."/>
            <person name="Fuchs J."/>
            <person name="Mata-Sucre Y."/>
            <person name="Dias Y."/>
            <person name="Vanzela A.L.L."/>
            <person name="Huettel B."/>
            <person name="Almeida C.C.S."/>
            <person name="Simkova H."/>
            <person name="Souza G."/>
            <person name="Pedrosa-Harand A."/>
            <person name="Macas J."/>
            <person name="Mayer K.F.X."/>
            <person name="Houben A."/>
            <person name="Marques A."/>
        </authorList>
    </citation>
    <scope>NUCLEOTIDE SEQUENCE</scope>
    <source>
        <strain evidence="7">RhyBre1mFocal</strain>
    </source>
</reference>
<dbReference type="InterPro" id="IPR039647">
    <property type="entry name" value="EF_hand_pair_protein_CML-like"/>
</dbReference>
<dbReference type="FunFam" id="1.10.238.10:FF:000003">
    <property type="entry name" value="Calmodulin A"/>
    <property type="match status" value="1"/>
</dbReference>
<dbReference type="OrthoDB" id="26525at2759"/>
<dbReference type="InterPro" id="IPR018247">
    <property type="entry name" value="EF_Hand_1_Ca_BS"/>
</dbReference>
<evidence type="ECO:0000256" key="4">
    <source>
        <dbReference type="ARBA" id="ARBA00022837"/>
    </source>
</evidence>
<dbReference type="CDD" id="cd00051">
    <property type="entry name" value="EFh"/>
    <property type="match status" value="1"/>
</dbReference>
<evidence type="ECO:0000256" key="2">
    <source>
        <dbReference type="ARBA" id="ARBA00022723"/>
    </source>
</evidence>
<keyword evidence="4" id="KW-0106">Calcium</keyword>
<feature type="domain" description="EF-hand" evidence="6">
    <location>
        <begin position="135"/>
        <end position="166"/>
    </location>
</feature>
<dbReference type="Pfam" id="PF13499">
    <property type="entry name" value="EF-hand_7"/>
    <property type="match status" value="2"/>
</dbReference>
<dbReference type="PROSITE" id="PS00018">
    <property type="entry name" value="EF_HAND_1"/>
    <property type="match status" value="3"/>
</dbReference>
<evidence type="ECO:0000259" key="6">
    <source>
        <dbReference type="PROSITE" id="PS50222"/>
    </source>
</evidence>
<name>A0A9Q0HJN4_9POAL</name>
<dbReference type="PANTHER" id="PTHR10891">
    <property type="entry name" value="EF-HAND CALCIUM-BINDING DOMAIN CONTAINING PROTEIN"/>
    <property type="match status" value="1"/>
</dbReference>
<organism evidence="7 8">
    <name type="scientific">Rhynchospora breviuscula</name>
    <dbReference type="NCBI Taxonomy" id="2022672"/>
    <lineage>
        <taxon>Eukaryota</taxon>
        <taxon>Viridiplantae</taxon>
        <taxon>Streptophyta</taxon>
        <taxon>Embryophyta</taxon>
        <taxon>Tracheophyta</taxon>
        <taxon>Spermatophyta</taxon>
        <taxon>Magnoliopsida</taxon>
        <taxon>Liliopsida</taxon>
        <taxon>Poales</taxon>
        <taxon>Cyperaceae</taxon>
        <taxon>Cyperoideae</taxon>
        <taxon>Rhynchosporeae</taxon>
        <taxon>Rhynchospora</taxon>
    </lineage>
</organism>
<protein>
    <recommendedName>
        <fullName evidence="6">EF-hand domain-containing protein</fullName>
    </recommendedName>
</protein>
<evidence type="ECO:0000256" key="5">
    <source>
        <dbReference type="SAM" id="MobiDB-lite"/>
    </source>
</evidence>
<feature type="region of interest" description="Disordered" evidence="5">
    <location>
        <begin position="1"/>
        <end position="25"/>
    </location>
</feature>
<feature type="domain" description="EF-hand" evidence="6">
    <location>
        <begin position="99"/>
        <end position="134"/>
    </location>
</feature>
<dbReference type="InterPro" id="IPR002048">
    <property type="entry name" value="EF_hand_dom"/>
</dbReference>
<feature type="domain" description="EF-hand" evidence="6">
    <location>
        <begin position="62"/>
        <end position="97"/>
    </location>
</feature>
<evidence type="ECO:0000313" key="7">
    <source>
        <dbReference type="EMBL" id="KAJ1688707.1"/>
    </source>
</evidence>
<evidence type="ECO:0000256" key="1">
    <source>
        <dbReference type="ARBA" id="ARBA00003291"/>
    </source>
</evidence>
<dbReference type="EMBL" id="JAMQYH010000004">
    <property type="protein sequence ID" value="KAJ1688707.1"/>
    <property type="molecule type" value="Genomic_DNA"/>
</dbReference>
<proteinExistence type="predicted"/>
<keyword evidence="3" id="KW-0677">Repeat</keyword>
<dbReference type="SUPFAM" id="SSF47473">
    <property type="entry name" value="EF-hand"/>
    <property type="match status" value="1"/>
</dbReference>
<evidence type="ECO:0000256" key="3">
    <source>
        <dbReference type="ARBA" id="ARBA00022737"/>
    </source>
</evidence>
<comment type="function">
    <text evidence="1">Potential calcium sensor.</text>
</comment>
<dbReference type="SMART" id="SM00054">
    <property type="entry name" value="EFh"/>
    <property type="match status" value="4"/>
</dbReference>
<accession>A0A9Q0HJN4</accession>
<dbReference type="Gene3D" id="1.10.238.10">
    <property type="entry name" value="EF-hand"/>
    <property type="match status" value="2"/>
</dbReference>
<dbReference type="AlphaFoldDB" id="A0A9Q0HJN4"/>
<dbReference type="InterPro" id="IPR011992">
    <property type="entry name" value="EF-hand-dom_pair"/>
</dbReference>
<gene>
    <name evidence="7" type="ORF">LUZ63_012862</name>
</gene>
<keyword evidence="8" id="KW-1185">Reference proteome</keyword>
<evidence type="ECO:0000313" key="8">
    <source>
        <dbReference type="Proteomes" id="UP001151287"/>
    </source>
</evidence>
<dbReference type="Proteomes" id="UP001151287">
    <property type="component" value="Unassembled WGS sequence"/>
</dbReference>
<comment type="caution">
    <text evidence="7">The sequence shown here is derived from an EMBL/GenBank/DDBJ whole genome shotgun (WGS) entry which is preliminary data.</text>
</comment>
<dbReference type="FunFam" id="1.10.238.10:FF:000292">
    <property type="entry name" value="Calcium-binding protein CML38"/>
    <property type="match status" value="1"/>
</dbReference>
<dbReference type="PROSITE" id="PS50222">
    <property type="entry name" value="EF_HAND_2"/>
    <property type="match status" value="4"/>
</dbReference>
<dbReference type="GO" id="GO:0005509">
    <property type="term" value="F:calcium ion binding"/>
    <property type="evidence" value="ECO:0007669"/>
    <property type="project" value="InterPro"/>
</dbReference>
<keyword evidence="2" id="KW-0479">Metal-binding</keyword>
<feature type="domain" description="EF-hand" evidence="6">
    <location>
        <begin position="25"/>
        <end position="60"/>
    </location>
</feature>